<feature type="compositionally biased region" description="Polar residues" evidence="1">
    <location>
        <begin position="1"/>
        <end position="11"/>
    </location>
</feature>
<keyword evidence="3" id="KW-1185">Reference proteome</keyword>
<dbReference type="AlphaFoldDB" id="A0A1C6RIP1"/>
<dbReference type="NCBIfam" id="TIGR03544">
    <property type="entry name" value="DivI1A_domain"/>
    <property type="match status" value="1"/>
</dbReference>
<feature type="region of interest" description="Disordered" evidence="1">
    <location>
        <begin position="1"/>
        <end position="30"/>
    </location>
</feature>
<organism evidence="2 3">
    <name type="scientific">Micromonospora inyonensis</name>
    <dbReference type="NCBI Taxonomy" id="47866"/>
    <lineage>
        <taxon>Bacteria</taxon>
        <taxon>Bacillati</taxon>
        <taxon>Actinomycetota</taxon>
        <taxon>Actinomycetes</taxon>
        <taxon>Micromonosporales</taxon>
        <taxon>Micromonosporaceae</taxon>
        <taxon>Micromonospora</taxon>
    </lineage>
</organism>
<dbReference type="RefSeq" id="WP_245714607.1">
    <property type="nucleotide sequence ID" value="NZ_FMHU01000001.1"/>
</dbReference>
<feature type="compositionally biased region" description="Basic and acidic residues" evidence="1">
    <location>
        <begin position="17"/>
        <end position="30"/>
    </location>
</feature>
<sequence length="123" mass="13717">MSRPDPNQQGHPQKPLTPDRIRDHRFTTRRRGLDPDEIAAFLARVADELAVARTALTDARALTQVTGCVDAGEVTVSQEDAQGVRHRVFCDRLLPGGGRCALPTEHSVPCTARRRRPNPDRFR</sequence>
<name>A0A1C6RIP1_9ACTN</name>
<evidence type="ECO:0000256" key="1">
    <source>
        <dbReference type="SAM" id="MobiDB-lite"/>
    </source>
</evidence>
<dbReference type="Proteomes" id="UP000198906">
    <property type="component" value="Unassembled WGS sequence"/>
</dbReference>
<gene>
    <name evidence="2" type="ORF">GA0074694_1872</name>
</gene>
<dbReference type="InterPro" id="IPR019933">
    <property type="entry name" value="DivIVA_domain"/>
</dbReference>
<evidence type="ECO:0000313" key="2">
    <source>
        <dbReference type="EMBL" id="SCL17041.1"/>
    </source>
</evidence>
<evidence type="ECO:0000313" key="3">
    <source>
        <dbReference type="Proteomes" id="UP000198906"/>
    </source>
</evidence>
<accession>A0A1C6RIP1</accession>
<protein>
    <submittedName>
        <fullName evidence="2">DivIVA domain-containing protein</fullName>
    </submittedName>
</protein>
<proteinExistence type="predicted"/>
<dbReference type="EMBL" id="FMHU01000001">
    <property type="protein sequence ID" value="SCL17041.1"/>
    <property type="molecule type" value="Genomic_DNA"/>
</dbReference>
<dbReference type="Gene3D" id="6.10.250.660">
    <property type="match status" value="1"/>
</dbReference>
<reference evidence="3" key="1">
    <citation type="submission" date="2016-06" db="EMBL/GenBank/DDBJ databases">
        <authorList>
            <person name="Varghese N."/>
        </authorList>
    </citation>
    <scope>NUCLEOTIDE SEQUENCE [LARGE SCALE GENOMIC DNA]</scope>
    <source>
        <strain evidence="3">DSM 46123</strain>
    </source>
</reference>